<keyword evidence="1" id="KW-1185">Reference proteome</keyword>
<evidence type="ECO:0000313" key="2">
    <source>
        <dbReference type="RefSeq" id="XP_073900850.1"/>
    </source>
</evidence>
<evidence type="ECO:0000313" key="1">
    <source>
        <dbReference type="Proteomes" id="UP001732720"/>
    </source>
</evidence>
<organism evidence="1 2">
    <name type="scientific">Castor canadensis</name>
    <name type="common">American beaver</name>
    <dbReference type="NCBI Taxonomy" id="51338"/>
    <lineage>
        <taxon>Eukaryota</taxon>
        <taxon>Metazoa</taxon>
        <taxon>Chordata</taxon>
        <taxon>Craniata</taxon>
        <taxon>Vertebrata</taxon>
        <taxon>Euteleostomi</taxon>
        <taxon>Mammalia</taxon>
        <taxon>Eutheria</taxon>
        <taxon>Euarchontoglires</taxon>
        <taxon>Glires</taxon>
        <taxon>Rodentia</taxon>
        <taxon>Castorimorpha</taxon>
        <taxon>Castoridae</taxon>
        <taxon>Castor</taxon>
    </lineage>
</organism>
<name>A0AC58K7E5_CASCN</name>
<dbReference type="Proteomes" id="UP001732720">
    <property type="component" value="Chromosome 11"/>
</dbReference>
<accession>A0AC58K7E5</accession>
<proteinExistence type="predicted"/>
<dbReference type="RefSeq" id="XP_073900850.1">
    <property type="nucleotide sequence ID" value="XM_074044749.1"/>
</dbReference>
<protein>
    <submittedName>
        <fullName evidence="2">Uncharacterized protein</fullName>
    </submittedName>
</protein>
<reference evidence="2" key="1">
    <citation type="submission" date="2025-08" db="UniProtKB">
        <authorList>
            <consortium name="RefSeq"/>
        </authorList>
    </citation>
    <scope>IDENTIFICATION</scope>
</reference>
<sequence length="638" mass="70293">MASTQKPVVFQVAKTNKTGAKVAVAAHRGTDVPSSTQRGHGYVVASSQQTTAVSMSPSLQRRTEAAFPTTSHSSSYYPRSLSLGSGPGLSTASAAKGTETQSRTEAPRQSSPHRKSQPSQMSAFHAINTHRNVSPVREEATRKSSENKPGREVSHRVSFPDAKSSRRLSFIDEKDSLHLQNLQEEDPPSKIQNPQGVRVPRRVSVHPKDEAVQTDPIPRTSTTSEVKSSRNPSNSEYNSNRVSADHRTVHRRIPGQESEAGPHSSVPSEPKPWTRNMKLATALKLSVLKDLDTGHQVPACSEPESLHKHSVYSETKPFSKVLMSETESNMKSQVRDSEGGRRVTISTAGQSAQRVTTRTVPEGPNKSLTNLEPSQKPSIHAELELTPRPLPPRSLPRYGPDCSWWALLNPEVEMPQSRPTTPDFELKSPPPLDPVLSFYEVDTNPFYEDLIFQREKASTPPSPKESPCQEALKEVPQDAKHINKQLIQGFNAFFLDVSEEMQNRIIWWLKGLCFSLLCVHCRELGLGGQNLLKSLPFDLGTYLMAAAQLSSPVSRQSCSPEAGILKKEAAGPLAFSGGCQETRWFFLAASINYARNQLWKIDQESDETISVVPEADLNVFRVTCYLTKGQDGQPPVGS</sequence>
<gene>
    <name evidence="2" type="primary">LOC109696556</name>
</gene>